<accession>A0AAP0FCX1</accession>
<organism evidence="2 3">
    <name type="scientific">Stephania cephalantha</name>
    <dbReference type="NCBI Taxonomy" id="152367"/>
    <lineage>
        <taxon>Eukaryota</taxon>
        <taxon>Viridiplantae</taxon>
        <taxon>Streptophyta</taxon>
        <taxon>Embryophyta</taxon>
        <taxon>Tracheophyta</taxon>
        <taxon>Spermatophyta</taxon>
        <taxon>Magnoliopsida</taxon>
        <taxon>Ranunculales</taxon>
        <taxon>Menispermaceae</taxon>
        <taxon>Menispermoideae</taxon>
        <taxon>Cissampelideae</taxon>
        <taxon>Stephania</taxon>
    </lineage>
</organism>
<feature type="region of interest" description="Disordered" evidence="1">
    <location>
        <begin position="93"/>
        <end position="130"/>
    </location>
</feature>
<evidence type="ECO:0000313" key="2">
    <source>
        <dbReference type="EMBL" id="KAK9104364.1"/>
    </source>
</evidence>
<dbReference type="EMBL" id="JBBNAG010000009">
    <property type="protein sequence ID" value="KAK9104364.1"/>
    <property type="molecule type" value="Genomic_DNA"/>
</dbReference>
<dbReference type="Proteomes" id="UP001419268">
    <property type="component" value="Unassembled WGS sequence"/>
</dbReference>
<evidence type="ECO:0000256" key="1">
    <source>
        <dbReference type="SAM" id="MobiDB-lite"/>
    </source>
</evidence>
<dbReference type="PANTHER" id="PTHR47481:SF31">
    <property type="entry name" value="OS01G0873500 PROTEIN"/>
    <property type="match status" value="1"/>
</dbReference>
<reference evidence="2 3" key="1">
    <citation type="submission" date="2024-01" db="EMBL/GenBank/DDBJ databases">
        <title>Genome assemblies of Stephania.</title>
        <authorList>
            <person name="Yang L."/>
        </authorList>
    </citation>
    <scope>NUCLEOTIDE SEQUENCE [LARGE SCALE GENOMIC DNA]</scope>
    <source>
        <strain evidence="2">JXDWG</strain>
        <tissue evidence="2">Leaf</tissue>
    </source>
</reference>
<dbReference type="PANTHER" id="PTHR47481">
    <property type="match status" value="1"/>
</dbReference>
<name>A0AAP0FCX1_9MAGN</name>
<gene>
    <name evidence="2" type="ORF">Scep_021208</name>
</gene>
<evidence type="ECO:0008006" key="4">
    <source>
        <dbReference type="Google" id="ProtNLM"/>
    </source>
</evidence>
<proteinExistence type="predicted"/>
<sequence length="207" mass="23140">MSDYLKHMKEMFDSLAAAGNKFPKEDLISRVLAGLDSEYLPITTLLQDKVSLSWKELHASLLSYETKTQRLNTLSTNFSKNMNVSPTANMVFDKSSQRSHDQQGASPGRGANTFRGGANGNRGGHDRGRGQSNNRLICQICGKSGHTAAVCFYRSNLQYMGHTPSFLTTQKFPHSQYNGQSQFRPLRTIKHCLPLQIKLSMAHLNME</sequence>
<protein>
    <recommendedName>
        <fullName evidence="4">CCHC-type domain-containing protein</fullName>
    </recommendedName>
</protein>
<keyword evidence="3" id="KW-1185">Reference proteome</keyword>
<comment type="caution">
    <text evidence="2">The sequence shown here is derived from an EMBL/GenBank/DDBJ whole genome shotgun (WGS) entry which is preliminary data.</text>
</comment>
<dbReference type="AlphaFoldDB" id="A0AAP0FCX1"/>
<evidence type="ECO:0000313" key="3">
    <source>
        <dbReference type="Proteomes" id="UP001419268"/>
    </source>
</evidence>